<dbReference type="PANTHER" id="PTHR23513:SF11">
    <property type="entry name" value="STAPHYLOFERRIN A TRANSPORTER"/>
    <property type="match status" value="1"/>
</dbReference>
<evidence type="ECO:0000256" key="2">
    <source>
        <dbReference type="ARBA" id="ARBA00022448"/>
    </source>
</evidence>
<dbReference type="InterPro" id="IPR011701">
    <property type="entry name" value="MFS"/>
</dbReference>
<organism evidence="9 10">
    <name type="scientific">Weissella minor</name>
    <dbReference type="NCBI Taxonomy" id="1620"/>
    <lineage>
        <taxon>Bacteria</taxon>
        <taxon>Bacillati</taxon>
        <taxon>Bacillota</taxon>
        <taxon>Bacilli</taxon>
        <taxon>Lactobacillales</taxon>
        <taxon>Lactobacillaceae</taxon>
        <taxon>Weissella</taxon>
    </lineage>
</organism>
<dbReference type="PANTHER" id="PTHR23513">
    <property type="entry name" value="INTEGRAL MEMBRANE EFFLUX PROTEIN-RELATED"/>
    <property type="match status" value="1"/>
</dbReference>
<evidence type="ECO:0000256" key="1">
    <source>
        <dbReference type="ARBA" id="ARBA00004651"/>
    </source>
</evidence>
<feature type="transmembrane region" description="Helical" evidence="7">
    <location>
        <begin position="146"/>
        <end position="171"/>
    </location>
</feature>
<reference evidence="9 10" key="1">
    <citation type="journal article" date="2015" name="Genome Announc.">
        <title>Expanding the biotechnology potential of lactobacilli through comparative genomics of 213 strains and associated genera.</title>
        <authorList>
            <person name="Sun Z."/>
            <person name="Harris H.M."/>
            <person name="McCann A."/>
            <person name="Guo C."/>
            <person name="Argimon S."/>
            <person name="Zhang W."/>
            <person name="Yang X."/>
            <person name="Jeffery I.B."/>
            <person name="Cooney J.C."/>
            <person name="Kagawa T.F."/>
            <person name="Liu W."/>
            <person name="Song Y."/>
            <person name="Salvetti E."/>
            <person name="Wrobel A."/>
            <person name="Rasinkangas P."/>
            <person name="Parkhill J."/>
            <person name="Rea M.C."/>
            <person name="O'Sullivan O."/>
            <person name="Ritari J."/>
            <person name="Douillard F.P."/>
            <person name="Paul Ross R."/>
            <person name="Yang R."/>
            <person name="Briner A.E."/>
            <person name="Felis G.E."/>
            <person name="de Vos W.M."/>
            <person name="Barrangou R."/>
            <person name="Klaenhammer T.R."/>
            <person name="Caufield P.W."/>
            <person name="Cui Y."/>
            <person name="Zhang H."/>
            <person name="O'Toole P.W."/>
        </authorList>
    </citation>
    <scope>NUCLEOTIDE SEQUENCE [LARGE SCALE GENOMIC DNA]</scope>
    <source>
        <strain evidence="9 10">DSM 20014</strain>
    </source>
</reference>
<sequence length="415" mass="45359">MGGHGLTYVKALQNNAFRTLYIGIILSNLAASIANISLIWIAYNKFNSPLVIAIVLGALELPALVIGPFLGGFLDKFKKSNLMIFAYLTNASVFLFLMFNPLKSMFDFTIFIGLLVISGAVKPLLMGGNSMFIQDIFPVSEERVVANALTTMSFDMTYIFGSLLSGMVMALGYGLKVYMLVAVLYIVVALCIWRVSKLIMVSRDHVNEKADEYKGYFDNLKQAFHTILSNHTLLYVLLMDFLWNMLLWAGLTVLMPILVKQHFMAGASQYGLLESMTSIGIVLGSIVVGKVQPNPKWLVSIVVGAIGLHGVLFSVIGVSNNVPTTAILLMIIGLIVAPALIYKNTFYQQTFDSDARGALFTVAGTMTTASYPIGIALASGLATLMHSNPSPIFIGYGLMVVIISIVVYWRLNRTV</sequence>
<feature type="transmembrane region" description="Helical" evidence="7">
    <location>
        <begin position="297"/>
        <end position="319"/>
    </location>
</feature>
<dbReference type="Proteomes" id="UP000051673">
    <property type="component" value="Unassembled WGS sequence"/>
</dbReference>
<keyword evidence="2" id="KW-0813">Transport</keyword>
<dbReference type="InterPro" id="IPR020846">
    <property type="entry name" value="MFS_dom"/>
</dbReference>
<feature type="transmembrane region" description="Helical" evidence="7">
    <location>
        <begin position="20"/>
        <end position="43"/>
    </location>
</feature>
<keyword evidence="3" id="KW-1003">Cell membrane</keyword>
<feature type="transmembrane region" description="Helical" evidence="7">
    <location>
        <begin position="358"/>
        <end position="381"/>
    </location>
</feature>
<dbReference type="AlphaFoldDB" id="A0A0R2JM73"/>
<evidence type="ECO:0000313" key="9">
    <source>
        <dbReference type="EMBL" id="KRN75932.1"/>
    </source>
</evidence>
<accession>A0A0R2JM73</accession>
<evidence type="ECO:0000259" key="8">
    <source>
        <dbReference type="PROSITE" id="PS50850"/>
    </source>
</evidence>
<gene>
    <name evidence="9" type="ORF">IV67_GL000979</name>
</gene>
<evidence type="ECO:0000256" key="7">
    <source>
        <dbReference type="SAM" id="Phobius"/>
    </source>
</evidence>
<evidence type="ECO:0000256" key="3">
    <source>
        <dbReference type="ARBA" id="ARBA00022475"/>
    </source>
</evidence>
<dbReference type="GO" id="GO:0005886">
    <property type="term" value="C:plasma membrane"/>
    <property type="evidence" value="ECO:0007669"/>
    <property type="project" value="UniProtKB-SubCell"/>
</dbReference>
<dbReference type="PROSITE" id="PS50850">
    <property type="entry name" value="MFS"/>
    <property type="match status" value="1"/>
</dbReference>
<keyword evidence="10" id="KW-1185">Reference proteome</keyword>
<dbReference type="InterPro" id="IPR036259">
    <property type="entry name" value="MFS_trans_sf"/>
</dbReference>
<protein>
    <submittedName>
        <fullName evidence="9">Major facilitator family transporter</fullName>
    </submittedName>
</protein>
<dbReference type="Pfam" id="PF07690">
    <property type="entry name" value="MFS_1"/>
    <property type="match status" value="1"/>
</dbReference>
<dbReference type="SUPFAM" id="SSF103473">
    <property type="entry name" value="MFS general substrate transporter"/>
    <property type="match status" value="1"/>
</dbReference>
<dbReference type="GO" id="GO:0022857">
    <property type="term" value="F:transmembrane transporter activity"/>
    <property type="evidence" value="ECO:0007669"/>
    <property type="project" value="InterPro"/>
</dbReference>
<evidence type="ECO:0000313" key="10">
    <source>
        <dbReference type="Proteomes" id="UP000051673"/>
    </source>
</evidence>
<feature type="transmembrane region" description="Helical" evidence="7">
    <location>
        <begin position="82"/>
        <end position="99"/>
    </location>
</feature>
<proteinExistence type="predicted"/>
<dbReference type="EMBL" id="JQCD01000031">
    <property type="protein sequence ID" value="KRN75932.1"/>
    <property type="molecule type" value="Genomic_DNA"/>
</dbReference>
<comment type="subcellular location">
    <subcellularLocation>
        <location evidence="1">Cell membrane</location>
        <topology evidence="1">Multi-pass membrane protein</topology>
    </subcellularLocation>
</comment>
<keyword evidence="5 7" id="KW-1133">Transmembrane helix</keyword>
<feature type="domain" description="Major facilitator superfamily (MFS) profile" evidence="8">
    <location>
        <begin position="16"/>
        <end position="415"/>
    </location>
</feature>
<feature type="transmembrane region" description="Helical" evidence="7">
    <location>
        <begin position="49"/>
        <end position="70"/>
    </location>
</feature>
<keyword evidence="6 7" id="KW-0472">Membrane</keyword>
<dbReference type="STRING" id="1620.IV67_GL000979"/>
<feature type="transmembrane region" description="Helical" evidence="7">
    <location>
        <begin position="393"/>
        <end position="411"/>
    </location>
</feature>
<feature type="transmembrane region" description="Helical" evidence="7">
    <location>
        <begin position="177"/>
        <end position="195"/>
    </location>
</feature>
<keyword evidence="4 7" id="KW-0812">Transmembrane</keyword>
<dbReference type="Gene3D" id="1.20.1250.20">
    <property type="entry name" value="MFS general substrate transporter like domains"/>
    <property type="match status" value="1"/>
</dbReference>
<feature type="transmembrane region" description="Helical" evidence="7">
    <location>
        <begin position="270"/>
        <end position="288"/>
    </location>
</feature>
<dbReference type="CDD" id="cd06173">
    <property type="entry name" value="MFS_MefA_like"/>
    <property type="match status" value="1"/>
</dbReference>
<feature type="transmembrane region" description="Helical" evidence="7">
    <location>
        <begin position="233"/>
        <end position="258"/>
    </location>
</feature>
<evidence type="ECO:0000256" key="5">
    <source>
        <dbReference type="ARBA" id="ARBA00022989"/>
    </source>
</evidence>
<name>A0A0R2JM73_9LACO</name>
<dbReference type="PATRIC" id="fig|1620.3.peg.994"/>
<comment type="caution">
    <text evidence="9">The sequence shown here is derived from an EMBL/GenBank/DDBJ whole genome shotgun (WGS) entry which is preliminary data.</text>
</comment>
<feature type="transmembrane region" description="Helical" evidence="7">
    <location>
        <begin position="325"/>
        <end position="346"/>
    </location>
</feature>
<evidence type="ECO:0000256" key="4">
    <source>
        <dbReference type="ARBA" id="ARBA00022692"/>
    </source>
</evidence>
<feature type="transmembrane region" description="Helical" evidence="7">
    <location>
        <begin position="105"/>
        <end position="125"/>
    </location>
</feature>
<evidence type="ECO:0000256" key="6">
    <source>
        <dbReference type="ARBA" id="ARBA00023136"/>
    </source>
</evidence>